<dbReference type="RefSeq" id="WP_087924541.1">
    <property type="nucleotide sequence ID" value="NZ_CP021744.1"/>
</dbReference>
<evidence type="ECO:0000313" key="2">
    <source>
        <dbReference type="EMBL" id="ARZ65826.1"/>
    </source>
</evidence>
<protein>
    <submittedName>
        <fullName evidence="2">Uncharacterized protein</fullName>
    </submittedName>
</protein>
<dbReference type="Proteomes" id="UP000195755">
    <property type="component" value="Chromosome"/>
</dbReference>
<feature type="compositionally biased region" description="Basic and acidic residues" evidence="1">
    <location>
        <begin position="7"/>
        <end position="18"/>
    </location>
</feature>
<reference evidence="2 3" key="1">
    <citation type="submission" date="2017-06" db="EMBL/GenBank/DDBJ databases">
        <title>Streptomyces albireticuli Genome sequencing and assembly.</title>
        <authorList>
            <person name="Wang Y."/>
            <person name="Du B."/>
            <person name="Ding Y."/>
            <person name="Liu H."/>
            <person name="Hou Q."/>
            <person name="Liu K."/>
            <person name="Yao L."/>
            <person name="Wang C."/>
        </authorList>
    </citation>
    <scope>NUCLEOTIDE SEQUENCE [LARGE SCALE GENOMIC DNA]</scope>
    <source>
        <strain evidence="2 3">MDJK11</strain>
    </source>
</reference>
<evidence type="ECO:0000256" key="1">
    <source>
        <dbReference type="SAM" id="MobiDB-lite"/>
    </source>
</evidence>
<name>A0A1Z2KUY9_9ACTN</name>
<accession>A0A1Z2KUY9</accession>
<dbReference type="KEGG" id="salj:SMD11_0160"/>
<sequence length="79" mass="8637">MSCPVRSAREAAKKRGDSQARAPRRRRQRVVQHEGREPSGFAAVLQGLMADRAWELPATGGTGAGGRRLTGRASRRVIR</sequence>
<feature type="compositionally biased region" description="Basic residues" evidence="1">
    <location>
        <begin position="69"/>
        <end position="79"/>
    </location>
</feature>
<feature type="region of interest" description="Disordered" evidence="1">
    <location>
        <begin position="57"/>
        <end position="79"/>
    </location>
</feature>
<proteinExistence type="predicted"/>
<dbReference type="AlphaFoldDB" id="A0A1Z2KUY9"/>
<evidence type="ECO:0000313" key="3">
    <source>
        <dbReference type="Proteomes" id="UP000195755"/>
    </source>
</evidence>
<gene>
    <name evidence="2" type="ORF">SMD11_0160</name>
</gene>
<dbReference type="EMBL" id="CP021744">
    <property type="protein sequence ID" value="ARZ65826.1"/>
    <property type="molecule type" value="Genomic_DNA"/>
</dbReference>
<organism evidence="2 3">
    <name type="scientific">Streptomyces albireticuli</name>
    <dbReference type="NCBI Taxonomy" id="1940"/>
    <lineage>
        <taxon>Bacteria</taxon>
        <taxon>Bacillati</taxon>
        <taxon>Actinomycetota</taxon>
        <taxon>Actinomycetes</taxon>
        <taxon>Kitasatosporales</taxon>
        <taxon>Streptomycetaceae</taxon>
        <taxon>Streptomyces</taxon>
    </lineage>
</organism>
<feature type="region of interest" description="Disordered" evidence="1">
    <location>
        <begin position="1"/>
        <end position="38"/>
    </location>
</feature>